<dbReference type="STRING" id="105785.A0A2J7NKH9"/>
<evidence type="ECO:0000259" key="3">
    <source>
        <dbReference type="Pfam" id="PF04572"/>
    </source>
</evidence>
<dbReference type="InterPro" id="IPR051981">
    <property type="entry name" value="Glycosyltransf_32"/>
</dbReference>
<keyword evidence="5" id="KW-1185">Reference proteome</keyword>
<feature type="non-terminal residue" evidence="4">
    <location>
        <position position="1"/>
    </location>
</feature>
<feature type="domain" description="Alpha 1,4-glycosyltransferase" evidence="3">
    <location>
        <begin position="4"/>
        <end position="87"/>
    </location>
</feature>
<dbReference type="GO" id="GO:0006688">
    <property type="term" value="P:glycosphingolipid biosynthetic process"/>
    <property type="evidence" value="ECO:0007669"/>
    <property type="project" value="TreeGrafter"/>
</dbReference>
<name>A0A2J7NKH9_9NEOP</name>
<keyword evidence="2" id="KW-0808">Transferase</keyword>
<comment type="caution">
    <text evidence="4">The sequence shown here is derived from an EMBL/GenBank/DDBJ whole genome shotgun (WGS) entry which is preliminary data.</text>
</comment>
<evidence type="ECO:0000256" key="2">
    <source>
        <dbReference type="ARBA" id="ARBA00022679"/>
    </source>
</evidence>
<dbReference type="Pfam" id="PF04572">
    <property type="entry name" value="Gb3_synth"/>
    <property type="match status" value="1"/>
</dbReference>
<dbReference type="AlphaFoldDB" id="A0A2J7NKH9"/>
<accession>A0A2J7NKH9</accession>
<organism evidence="4 5">
    <name type="scientific">Cryptotermes secundus</name>
    <dbReference type="NCBI Taxonomy" id="105785"/>
    <lineage>
        <taxon>Eukaryota</taxon>
        <taxon>Metazoa</taxon>
        <taxon>Ecdysozoa</taxon>
        <taxon>Arthropoda</taxon>
        <taxon>Hexapoda</taxon>
        <taxon>Insecta</taxon>
        <taxon>Pterygota</taxon>
        <taxon>Neoptera</taxon>
        <taxon>Polyneoptera</taxon>
        <taxon>Dictyoptera</taxon>
        <taxon>Blattodea</taxon>
        <taxon>Blattoidea</taxon>
        <taxon>Termitoidae</taxon>
        <taxon>Kalotermitidae</taxon>
        <taxon>Cryptotermitinae</taxon>
        <taxon>Cryptotermes</taxon>
    </lineage>
</organism>
<dbReference type="GO" id="GO:0016020">
    <property type="term" value="C:membrane"/>
    <property type="evidence" value="ECO:0007669"/>
    <property type="project" value="GOC"/>
</dbReference>
<dbReference type="InterPro" id="IPR007652">
    <property type="entry name" value="A1-4-GlycosylTfrase_dom"/>
</dbReference>
<comment type="similarity">
    <text evidence="1">Belongs to the glycosyltransferase 32 family.</text>
</comment>
<dbReference type="GO" id="GO:0016758">
    <property type="term" value="F:hexosyltransferase activity"/>
    <property type="evidence" value="ECO:0007669"/>
    <property type="project" value="TreeGrafter"/>
</dbReference>
<evidence type="ECO:0000313" key="4">
    <source>
        <dbReference type="EMBL" id="PNE09482.1"/>
    </source>
</evidence>
<sequence>LQASELSTQRCKGFQILSNKEFFPIPYQSWELFFEESGSEETMEKIKGSFGVHVWNKLSKLTKVLVGSRQPYSLMAATACPRVYSVCGRDF</sequence>
<reference evidence="4 5" key="1">
    <citation type="submission" date="2017-12" db="EMBL/GenBank/DDBJ databases">
        <title>Hemimetabolous genomes reveal molecular basis of termite eusociality.</title>
        <authorList>
            <person name="Harrison M.C."/>
            <person name="Jongepier E."/>
            <person name="Robertson H.M."/>
            <person name="Arning N."/>
            <person name="Bitard-Feildel T."/>
            <person name="Chao H."/>
            <person name="Childers C.P."/>
            <person name="Dinh H."/>
            <person name="Doddapaneni H."/>
            <person name="Dugan S."/>
            <person name="Gowin J."/>
            <person name="Greiner C."/>
            <person name="Han Y."/>
            <person name="Hu H."/>
            <person name="Hughes D.S.T."/>
            <person name="Huylmans A.-K."/>
            <person name="Kemena C."/>
            <person name="Kremer L.P.M."/>
            <person name="Lee S.L."/>
            <person name="Lopez-Ezquerra A."/>
            <person name="Mallet L."/>
            <person name="Monroy-Kuhn J.M."/>
            <person name="Moser A."/>
            <person name="Murali S.C."/>
            <person name="Muzny D.M."/>
            <person name="Otani S."/>
            <person name="Piulachs M.-D."/>
            <person name="Poelchau M."/>
            <person name="Qu J."/>
            <person name="Schaub F."/>
            <person name="Wada-Katsumata A."/>
            <person name="Worley K.C."/>
            <person name="Xie Q."/>
            <person name="Ylla G."/>
            <person name="Poulsen M."/>
            <person name="Gibbs R.A."/>
            <person name="Schal C."/>
            <person name="Richards S."/>
            <person name="Belles X."/>
            <person name="Korb J."/>
            <person name="Bornberg-Bauer E."/>
        </authorList>
    </citation>
    <scope>NUCLEOTIDE SEQUENCE [LARGE SCALE GENOMIC DNA]</scope>
    <source>
        <tissue evidence="4">Whole body</tissue>
    </source>
</reference>
<proteinExistence type="inferred from homology"/>
<dbReference type="InParanoid" id="A0A2J7NKH9"/>
<gene>
    <name evidence="4" type="ORF">B7P43_G00022</name>
</gene>
<evidence type="ECO:0000313" key="5">
    <source>
        <dbReference type="Proteomes" id="UP000235965"/>
    </source>
</evidence>
<dbReference type="PANTHER" id="PTHR12042:SF21">
    <property type="entry name" value="ALPHA1,4-GALACTOSYLTRANSFERASE 1-RELATED"/>
    <property type="match status" value="1"/>
</dbReference>
<protein>
    <recommendedName>
        <fullName evidence="3">Alpha 1,4-glycosyltransferase domain-containing protein</fullName>
    </recommendedName>
</protein>
<dbReference type="EMBL" id="NEVH01052025">
    <property type="protein sequence ID" value="PNE09482.1"/>
    <property type="molecule type" value="Genomic_DNA"/>
</dbReference>
<dbReference type="PANTHER" id="PTHR12042">
    <property type="entry name" value="LACTOSYLCERAMIDE 4-ALPHA-GALACTOSYLTRANSFERASE ALPHA- 1,4-GALACTOSYLTRANSFERASE"/>
    <property type="match status" value="1"/>
</dbReference>
<dbReference type="Proteomes" id="UP000235965">
    <property type="component" value="Unassembled WGS sequence"/>
</dbReference>
<dbReference type="OrthoDB" id="409543at2759"/>
<evidence type="ECO:0000256" key="1">
    <source>
        <dbReference type="ARBA" id="ARBA00009003"/>
    </source>
</evidence>